<dbReference type="EMBL" id="JACICA010000002">
    <property type="protein sequence ID" value="MBB3702017.1"/>
    <property type="molecule type" value="Genomic_DNA"/>
</dbReference>
<proteinExistence type="predicted"/>
<evidence type="ECO:0000313" key="1">
    <source>
        <dbReference type="EMBL" id="MBB3702017.1"/>
    </source>
</evidence>
<organism evidence="1 2">
    <name type="scientific">Alloprevotella rava</name>
    <dbReference type="NCBI Taxonomy" id="671218"/>
    <lineage>
        <taxon>Bacteria</taxon>
        <taxon>Pseudomonadati</taxon>
        <taxon>Bacteroidota</taxon>
        <taxon>Bacteroidia</taxon>
        <taxon>Bacteroidales</taxon>
        <taxon>Prevotellaceae</taxon>
        <taxon>Alloprevotella</taxon>
    </lineage>
</organism>
<reference evidence="1 2" key="1">
    <citation type="submission" date="2020-08" db="EMBL/GenBank/DDBJ databases">
        <title>Genomic Encyclopedia of Type Strains, Phase IV (KMG-IV): sequencing the most valuable type-strain genomes for metagenomic binning, comparative biology and taxonomic classification.</title>
        <authorList>
            <person name="Goeker M."/>
        </authorList>
    </citation>
    <scope>NUCLEOTIDE SEQUENCE [LARGE SCALE GENOMIC DNA]</scope>
    <source>
        <strain evidence="1 2">DSM 22548</strain>
    </source>
</reference>
<dbReference type="NCBIfam" id="TIGR01200">
    <property type="entry name" value="GLPGLI"/>
    <property type="match status" value="1"/>
</dbReference>
<gene>
    <name evidence="1" type="ORF">FHS60_000470</name>
</gene>
<dbReference type="InterPro" id="IPR005901">
    <property type="entry name" value="GLPGLI"/>
</dbReference>
<evidence type="ECO:0000313" key="2">
    <source>
        <dbReference type="Proteomes" id="UP000541425"/>
    </source>
</evidence>
<name>A0A7W5ULQ6_9BACT</name>
<dbReference type="Pfam" id="PF09697">
    <property type="entry name" value="Porph_ging"/>
    <property type="match status" value="1"/>
</dbReference>
<sequence>MRIIMSIVLAFIAMLAPAQEVKMKPLAPIEVEVSYELDQLCDYSQQVGESDWREKSTLLLEIGKGMVHSYVVEEHHKLIDQFVMQRSKNRWRVTLFNVHALVGETFMAYPKVGELTQVVNLDAAGVFQYVEDIPDFKWKILSKSKVIMGYNCQCATTTFRGRDYEAWFTADIPLSCGPWKFHGLPGLILEVADVKNEFHFTVNGISQIKGEKNIEMFDEKIRSIKRSRALKMETLLHKNHGAYAADYGINYRLGDGMENEEQPYYPIELE</sequence>
<comment type="caution">
    <text evidence="1">The sequence shown here is derived from an EMBL/GenBank/DDBJ whole genome shotgun (WGS) entry which is preliminary data.</text>
</comment>
<protein>
    <submittedName>
        <fullName evidence="1">GLPGLI family protein</fullName>
    </submittedName>
</protein>
<dbReference type="AlphaFoldDB" id="A0A7W5ULQ6"/>
<accession>A0A7W5ULQ6</accession>
<dbReference type="Proteomes" id="UP000541425">
    <property type="component" value="Unassembled WGS sequence"/>
</dbReference>
<dbReference type="RefSeq" id="WP_183694415.1">
    <property type="nucleotide sequence ID" value="NZ_JACICA010000002.1"/>
</dbReference>